<evidence type="ECO:0000313" key="2">
    <source>
        <dbReference type="EMBL" id="PKC58345.1"/>
    </source>
</evidence>
<dbReference type="Proteomes" id="UP000232722">
    <property type="component" value="Unassembled WGS sequence"/>
</dbReference>
<dbReference type="VEuPathDB" id="FungiDB:RhiirA1_427813"/>
<dbReference type="EMBL" id="LLXH01001569">
    <property type="protein sequence ID" value="PKC58345.1"/>
    <property type="molecule type" value="Genomic_DNA"/>
</dbReference>
<evidence type="ECO:0000313" key="3">
    <source>
        <dbReference type="Proteomes" id="UP000232688"/>
    </source>
</evidence>
<comment type="caution">
    <text evidence="1">The sequence shown here is derived from an EMBL/GenBank/DDBJ whole genome shotgun (WGS) entry which is preliminary data.</text>
</comment>
<dbReference type="EMBL" id="LLXJ01004072">
    <property type="protein sequence ID" value="PKB96208.1"/>
    <property type="molecule type" value="Genomic_DNA"/>
</dbReference>
<evidence type="ECO:0000313" key="4">
    <source>
        <dbReference type="Proteomes" id="UP000232722"/>
    </source>
</evidence>
<dbReference type="AlphaFoldDB" id="A0A2N0NNQ6"/>
<sequence>MSYNYKDEMQIESEFKELNISDRNPKINHKNCYQPTLDGKLWCKECVPHCIIEGWTSENNDIDKFIKDTIY</sequence>
<protein>
    <submittedName>
        <fullName evidence="1">Uncharacterized protein</fullName>
    </submittedName>
</protein>
<gene>
    <name evidence="2" type="ORF">RhiirA1_427813</name>
    <name evidence="1" type="ORF">RhiirA5_367820</name>
</gene>
<accession>A0A2N0NNQ6</accession>
<reference evidence="2 3" key="3">
    <citation type="submission" date="2017-10" db="EMBL/GenBank/DDBJ databases">
        <title>Extensive intraspecific genome diversity in a model arbuscular mycorrhizal fungus.</title>
        <authorList>
            <person name="Chen E.C.H."/>
            <person name="Morin E."/>
            <person name="Baudet D."/>
            <person name="Noel J."/>
            <person name="Ndikumana S."/>
            <person name="Charron P."/>
            <person name="St-Onge C."/>
            <person name="Giorgi J."/>
            <person name="Grigoriev I.V."/>
            <person name="Roux C."/>
            <person name="Martin F.M."/>
            <person name="Corradi N."/>
        </authorList>
    </citation>
    <scope>NUCLEOTIDE SEQUENCE [LARGE SCALE GENOMIC DNA]</scope>
    <source>
        <strain evidence="2 3">A1</strain>
    </source>
</reference>
<evidence type="ECO:0000313" key="1">
    <source>
        <dbReference type="EMBL" id="PKB96208.1"/>
    </source>
</evidence>
<proteinExistence type="predicted"/>
<organism evidence="1 4">
    <name type="scientific">Rhizophagus irregularis</name>
    <dbReference type="NCBI Taxonomy" id="588596"/>
    <lineage>
        <taxon>Eukaryota</taxon>
        <taxon>Fungi</taxon>
        <taxon>Fungi incertae sedis</taxon>
        <taxon>Mucoromycota</taxon>
        <taxon>Glomeromycotina</taxon>
        <taxon>Glomeromycetes</taxon>
        <taxon>Glomerales</taxon>
        <taxon>Glomeraceae</taxon>
        <taxon>Rhizophagus</taxon>
    </lineage>
</organism>
<feature type="non-terminal residue" evidence="1">
    <location>
        <position position="71"/>
    </location>
</feature>
<reference evidence="1 4" key="2">
    <citation type="submission" date="2017-09" db="EMBL/GenBank/DDBJ databases">
        <title>Extensive intraspecific genome diversity in a model arbuscular mycorrhizal fungus.</title>
        <authorList>
            <person name="Chen E.C."/>
            <person name="Morin E."/>
            <person name="Beaudet D."/>
            <person name="Noel J."/>
            <person name="Ndikumana S."/>
            <person name="Charron P."/>
            <person name="St-Onge C."/>
            <person name="Giorgi J."/>
            <person name="Grigoriev I.V."/>
            <person name="Roux C."/>
            <person name="Martin F.M."/>
            <person name="Corradi N."/>
        </authorList>
    </citation>
    <scope>NUCLEOTIDE SEQUENCE [LARGE SCALE GENOMIC DNA]</scope>
    <source>
        <strain evidence="1 4">A5</strain>
    </source>
</reference>
<reference evidence="2 3" key="4">
    <citation type="submission" date="2017-10" db="EMBL/GenBank/DDBJ databases">
        <title>Genome analyses suggest a sexual origin of heterokaryosis in a supposedly ancient asexual fungus.</title>
        <authorList>
            <person name="Corradi N."/>
            <person name="Sedzielewska K."/>
            <person name="Noel J."/>
            <person name="Charron P."/>
            <person name="Farinelli L."/>
            <person name="Marton T."/>
            <person name="Kruger M."/>
            <person name="Pelin A."/>
            <person name="Brachmann A."/>
            <person name="Corradi N."/>
        </authorList>
    </citation>
    <scope>NUCLEOTIDE SEQUENCE [LARGE SCALE GENOMIC DNA]</scope>
    <source>
        <strain evidence="2 3">A1</strain>
    </source>
</reference>
<reference evidence="1 4" key="1">
    <citation type="submission" date="2016-04" db="EMBL/GenBank/DDBJ databases">
        <title>Genome analyses suggest a sexual origin of heterokaryosis in a supposedly ancient asexual fungus.</title>
        <authorList>
            <person name="Ropars J."/>
            <person name="Sedzielewska K."/>
            <person name="Noel J."/>
            <person name="Charron P."/>
            <person name="Farinelli L."/>
            <person name="Marton T."/>
            <person name="Kruger M."/>
            <person name="Pelin A."/>
            <person name="Brachmann A."/>
            <person name="Corradi N."/>
        </authorList>
    </citation>
    <scope>NUCLEOTIDE SEQUENCE [LARGE SCALE GENOMIC DNA]</scope>
    <source>
        <strain evidence="1 4">A5</strain>
    </source>
</reference>
<name>A0A2N0NNQ6_9GLOM</name>
<dbReference type="Proteomes" id="UP000232688">
    <property type="component" value="Unassembled WGS sequence"/>
</dbReference>